<accession>A0A2R4CC59</accession>
<organism evidence="2 3">
    <name type="scientific">Pseudoduganella armeniaca</name>
    <dbReference type="NCBI Taxonomy" id="2072590"/>
    <lineage>
        <taxon>Bacteria</taxon>
        <taxon>Pseudomonadati</taxon>
        <taxon>Pseudomonadota</taxon>
        <taxon>Betaproteobacteria</taxon>
        <taxon>Burkholderiales</taxon>
        <taxon>Oxalobacteraceae</taxon>
        <taxon>Telluria group</taxon>
        <taxon>Pseudoduganella</taxon>
    </lineage>
</organism>
<evidence type="ECO:0000256" key="1">
    <source>
        <dbReference type="SAM" id="MobiDB-lite"/>
    </source>
</evidence>
<name>A0A2R4CC59_9BURK</name>
<keyword evidence="3" id="KW-1185">Reference proteome</keyword>
<sequence length="118" mass="13271">MTSMLSKASRARRLRGAGKPVSDDTAVRERIVAALNNPRFRMRTLQGIAQEARLSTSTIVQAMHTDTALANTIKLVPIRTQDGRLLITTKDRFANESTWTERFVDFFATRRPQLPDVA</sequence>
<dbReference type="OrthoDB" id="8780330at2"/>
<proteinExistence type="predicted"/>
<reference evidence="2 3" key="1">
    <citation type="submission" date="2018-03" db="EMBL/GenBank/DDBJ databases">
        <title>Massilia armeniaca sp. nov., isolated from desert soil.</title>
        <authorList>
            <person name="Huang H."/>
            <person name="Ren M."/>
        </authorList>
    </citation>
    <scope>NUCLEOTIDE SEQUENCE [LARGE SCALE GENOMIC DNA]</scope>
    <source>
        <strain evidence="2 3">ZMN-3</strain>
    </source>
</reference>
<protein>
    <submittedName>
        <fullName evidence="2">Uncharacterized protein</fullName>
    </submittedName>
</protein>
<feature type="region of interest" description="Disordered" evidence="1">
    <location>
        <begin position="1"/>
        <end position="23"/>
    </location>
</feature>
<dbReference type="EMBL" id="CP028324">
    <property type="protein sequence ID" value="AVR97206.1"/>
    <property type="molecule type" value="Genomic_DNA"/>
</dbReference>
<gene>
    <name evidence="2" type="ORF">C9I28_17330</name>
</gene>
<dbReference type="AlphaFoldDB" id="A0A2R4CC59"/>
<dbReference type="KEGG" id="masz:C9I28_17330"/>
<dbReference type="RefSeq" id="WP_107142555.1">
    <property type="nucleotide sequence ID" value="NZ_CP028324.1"/>
</dbReference>
<evidence type="ECO:0000313" key="2">
    <source>
        <dbReference type="EMBL" id="AVR97206.1"/>
    </source>
</evidence>
<evidence type="ECO:0000313" key="3">
    <source>
        <dbReference type="Proteomes" id="UP000240505"/>
    </source>
</evidence>
<dbReference type="Proteomes" id="UP000240505">
    <property type="component" value="Chromosome"/>
</dbReference>